<dbReference type="InterPro" id="IPR014003">
    <property type="entry name" value="BBS5_PH"/>
</dbReference>
<dbReference type="InterPro" id="IPR006606">
    <property type="entry name" value="BBL5"/>
</dbReference>
<evidence type="ECO:0000256" key="5">
    <source>
        <dbReference type="ARBA" id="ARBA00022490"/>
    </source>
</evidence>
<dbReference type="PANTHER" id="PTHR21351:SF0">
    <property type="entry name" value="BARDET-BIEDL SYNDROME 5 PROTEIN"/>
    <property type="match status" value="1"/>
</dbReference>
<dbReference type="GO" id="GO:0060271">
    <property type="term" value="P:cilium assembly"/>
    <property type="evidence" value="ECO:0007669"/>
    <property type="project" value="TreeGrafter"/>
</dbReference>
<evidence type="ECO:0000256" key="3">
    <source>
        <dbReference type="ARBA" id="ARBA00005822"/>
    </source>
</evidence>
<accession>A0A836LHA4</accession>
<evidence type="ECO:0000256" key="1">
    <source>
        <dbReference type="ARBA" id="ARBA00004309"/>
    </source>
</evidence>
<comment type="subcellular location">
    <subcellularLocation>
        <location evidence="1">Cell projection</location>
        <location evidence="1">Cilium membrane</location>
    </subcellularLocation>
    <subcellularLocation>
        <location evidence="2">Cytoplasm</location>
        <location evidence="2">Cytoskeleton</location>
        <location evidence="2">Microtubule organizing center</location>
        <location evidence="2">Centrosome</location>
        <location evidence="2">Centriolar satellite</location>
    </subcellularLocation>
</comment>
<organism evidence="11 12">
    <name type="scientific">Porcisia hertigi</name>
    <dbReference type="NCBI Taxonomy" id="2761500"/>
    <lineage>
        <taxon>Eukaryota</taxon>
        <taxon>Discoba</taxon>
        <taxon>Euglenozoa</taxon>
        <taxon>Kinetoplastea</taxon>
        <taxon>Metakinetoplastina</taxon>
        <taxon>Trypanosomatida</taxon>
        <taxon>Trypanosomatidae</taxon>
        <taxon>Leishmaniinae</taxon>
        <taxon>Porcisia</taxon>
    </lineage>
</organism>
<evidence type="ECO:0000313" key="11">
    <source>
        <dbReference type="EMBL" id="KAG5509870.1"/>
    </source>
</evidence>
<keyword evidence="9" id="KW-0966">Cell projection</keyword>
<keyword evidence="12" id="KW-1185">Reference proteome</keyword>
<evidence type="ECO:0000313" key="12">
    <source>
        <dbReference type="Proteomes" id="UP000674318"/>
    </source>
</evidence>
<feature type="domain" description="BBSome complex member BBS5 PH" evidence="10">
    <location>
        <begin position="47"/>
        <end position="101"/>
    </location>
</feature>
<dbReference type="EMBL" id="JAFJZO010000012">
    <property type="protein sequence ID" value="KAG5509870.1"/>
    <property type="molecule type" value="Genomic_DNA"/>
</dbReference>
<dbReference type="GeneID" id="94293529"/>
<dbReference type="OrthoDB" id="10261999at2759"/>
<evidence type="ECO:0000256" key="7">
    <source>
        <dbReference type="ARBA" id="ARBA00023136"/>
    </source>
</evidence>
<feature type="domain" description="BBSome complex member BBS5 PH" evidence="10">
    <location>
        <begin position="203"/>
        <end position="256"/>
    </location>
</feature>
<dbReference type="Pfam" id="PF07289">
    <property type="entry name" value="BBL5"/>
    <property type="match status" value="1"/>
</dbReference>
<evidence type="ECO:0000256" key="6">
    <source>
        <dbReference type="ARBA" id="ARBA00023069"/>
    </source>
</evidence>
<evidence type="ECO:0000256" key="4">
    <source>
        <dbReference type="ARBA" id="ARBA00022475"/>
    </source>
</evidence>
<dbReference type="Proteomes" id="UP000674318">
    <property type="component" value="Unassembled WGS sequence"/>
</dbReference>
<evidence type="ECO:0000256" key="2">
    <source>
        <dbReference type="ARBA" id="ARBA00004607"/>
    </source>
</evidence>
<keyword evidence="5" id="KW-0963">Cytoplasm</keyword>
<dbReference type="PANTHER" id="PTHR21351">
    <property type="entry name" value="BARDET-BIEDL SYNDROME PROTEIN 5"/>
    <property type="match status" value="1"/>
</dbReference>
<reference evidence="11 12" key="1">
    <citation type="submission" date="2021-02" db="EMBL/GenBank/DDBJ databases">
        <title>Porcisia hertigi Genome sequencing and assembly.</title>
        <authorList>
            <person name="Almutairi H."/>
            <person name="Gatherer D."/>
        </authorList>
    </citation>
    <scope>NUCLEOTIDE SEQUENCE [LARGE SCALE GENOMIC DNA]</scope>
    <source>
        <strain evidence="11 12">C119</strain>
    </source>
</reference>
<dbReference type="GO" id="GO:0060170">
    <property type="term" value="C:ciliary membrane"/>
    <property type="evidence" value="ECO:0007669"/>
    <property type="project" value="UniProtKB-SubCell"/>
</dbReference>
<dbReference type="GO" id="GO:0032266">
    <property type="term" value="F:phosphatidylinositol-3-phosphate binding"/>
    <property type="evidence" value="ECO:0007669"/>
    <property type="project" value="TreeGrafter"/>
</dbReference>
<gene>
    <name evidence="11" type="ORF">JKF63_07515</name>
</gene>
<dbReference type="RefSeq" id="XP_067758877.1">
    <property type="nucleotide sequence ID" value="XM_067903452.1"/>
</dbReference>
<comment type="similarity">
    <text evidence="3">Belongs to the BBS5 family.</text>
</comment>
<name>A0A836LHA4_9TRYP</name>
<dbReference type="KEGG" id="phet:94293529"/>
<dbReference type="GO" id="GO:0036064">
    <property type="term" value="C:ciliary basal body"/>
    <property type="evidence" value="ECO:0007669"/>
    <property type="project" value="TreeGrafter"/>
</dbReference>
<dbReference type="GO" id="GO:0034451">
    <property type="term" value="C:centriolar satellite"/>
    <property type="evidence" value="ECO:0007669"/>
    <property type="project" value="UniProtKB-SubCell"/>
</dbReference>
<dbReference type="InterPro" id="IPR030804">
    <property type="entry name" value="BBS5/fem-3"/>
</dbReference>
<keyword evidence="7" id="KW-0472">Membrane</keyword>
<keyword evidence="6" id="KW-0969">Cilium</keyword>
<protein>
    <recommendedName>
        <fullName evidence="10">BBSome complex member BBS5 PH domain-containing protein</fullName>
    </recommendedName>
</protein>
<keyword evidence="4" id="KW-1003">Cell membrane</keyword>
<evidence type="ECO:0000256" key="8">
    <source>
        <dbReference type="ARBA" id="ARBA00023212"/>
    </source>
</evidence>
<dbReference type="PIRSF" id="PIRSF010072">
    <property type="entry name" value="DUF1448"/>
    <property type="match status" value="1"/>
</dbReference>
<evidence type="ECO:0000259" key="10">
    <source>
        <dbReference type="SMART" id="SM00683"/>
    </source>
</evidence>
<comment type="caution">
    <text evidence="11">The sequence shown here is derived from an EMBL/GenBank/DDBJ whole genome shotgun (WGS) entry which is preliminary data.</text>
</comment>
<proteinExistence type="inferred from homology"/>
<dbReference type="AlphaFoldDB" id="A0A836LHA4"/>
<dbReference type="SMART" id="SM00683">
    <property type="entry name" value="DM16"/>
    <property type="match status" value="2"/>
</dbReference>
<evidence type="ECO:0000256" key="9">
    <source>
        <dbReference type="ARBA" id="ARBA00023273"/>
    </source>
</evidence>
<keyword evidence="8" id="KW-0206">Cytoskeleton</keyword>
<dbReference type="GO" id="GO:0034464">
    <property type="term" value="C:BBSome"/>
    <property type="evidence" value="ECO:0007669"/>
    <property type="project" value="InterPro"/>
</dbReference>
<sequence>MPKERGGGTVSSSGAPKGITKAFAFWQDREVHFGAMTPVLDLRVNTEHVYATFNNVEDVKSNKGHSGTLLVTNLRLIWWSSQRKTVNLSIGYYCVQKLTVQEATSKLAGGTTECITLSVKLGTSRFQFLFSVAHRGSDSDGSLRGGKAEFSHARRSNDTAAHRRLYATIHAVWSAYQGTLVYRELRVRSAVVQQGKLVLLDGEKVISRTVGVNSVSKDEGHLGTFIVTNIRVVWFGAAESFNVSVPYLQFVGLSTQMSRFGRTLVVEASKYAGNFVLGFRIDPEEKLDELYAEISTMWRTWTARPLLGMRVTLLDDTATAIAPGTLGVEGGHGEPPRLVGLLDASGSGVCERQIEGQNVLQEAPADAFAAYYADEGQKGADRRPVYEPSIGLAIEKLRKGATIQSLWDTSVPPG</sequence>